<dbReference type="InterPro" id="IPR050192">
    <property type="entry name" value="CopG/NikR_regulator"/>
</dbReference>
<proteinExistence type="inferred from homology"/>
<keyword evidence="3 7" id="KW-0479">Metal-binding</keyword>
<dbReference type="NCBIfam" id="NF001884">
    <property type="entry name" value="PRK00630.1"/>
    <property type="match status" value="1"/>
</dbReference>
<comment type="function">
    <text evidence="7">Transcriptional regulator.</text>
</comment>
<comment type="cofactor">
    <cofactor evidence="7">
        <name>Ni(2+)</name>
        <dbReference type="ChEBI" id="CHEBI:49786"/>
    </cofactor>
    <text evidence="7">Binds 1 nickel ion per subunit.</text>
</comment>
<dbReference type="InterPro" id="IPR014864">
    <property type="entry name" value="TF_NikR_Ni-bd_C"/>
</dbReference>
<keyword evidence="2 7" id="KW-0533">Nickel</keyword>
<dbReference type="NCBIfam" id="NF002815">
    <property type="entry name" value="PRK02967.1"/>
    <property type="match status" value="1"/>
</dbReference>
<dbReference type="Pfam" id="PF01402">
    <property type="entry name" value="RHH_1"/>
    <property type="match status" value="1"/>
</dbReference>
<feature type="binding site" evidence="7">
    <location>
        <position position="92"/>
    </location>
    <ligand>
        <name>Ni(2+)</name>
        <dbReference type="ChEBI" id="CHEBI:49786"/>
    </ligand>
</feature>
<dbReference type="InterPro" id="IPR013321">
    <property type="entry name" value="Arc_rbn_hlx_hlx"/>
</dbReference>
<evidence type="ECO:0000259" key="9">
    <source>
        <dbReference type="Pfam" id="PF08753"/>
    </source>
</evidence>
<protein>
    <recommendedName>
        <fullName evidence="7">Putative nickel-responsive regulator</fullName>
    </recommendedName>
</protein>
<feature type="binding site" evidence="7">
    <location>
        <position position="90"/>
    </location>
    <ligand>
        <name>Ni(2+)</name>
        <dbReference type="ChEBI" id="CHEBI:49786"/>
    </ligand>
</feature>
<keyword evidence="5 7" id="KW-0238">DNA-binding</keyword>
<evidence type="ECO:0000256" key="2">
    <source>
        <dbReference type="ARBA" id="ARBA00022596"/>
    </source>
</evidence>
<evidence type="ECO:0000313" key="10">
    <source>
        <dbReference type="EMBL" id="HGH59765.1"/>
    </source>
</evidence>
<dbReference type="Pfam" id="PF08753">
    <property type="entry name" value="NikR_C"/>
    <property type="match status" value="1"/>
</dbReference>
<dbReference type="AlphaFoldDB" id="A0A7C4ER10"/>
<evidence type="ECO:0000259" key="8">
    <source>
        <dbReference type="Pfam" id="PF01402"/>
    </source>
</evidence>
<dbReference type="NCBIfam" id="NF002169">
    <property type="entry name" value="PRK01002.1"/>
    <property type="match status" value="1"/>
</dbReference>
<dbReference type="GO" id="GO:0010045">
    <property type="term" value="P:response to nickel cation"/>
    <property type="evidence" value="ECO:0007669"/>
    <property type="project" value="InterPro"/>
</dbReference>
<evidence type="ECO:0000256" key="1">
    <source>
        <dbReference type="ARBA" id="ARBA00008478"/>
    </source>
</evidence>
<dbReference type="InterPro" id="IPR010985">
    <property type="entry name" value="Ribbon_hlx_hlx"/>
</dbReference>
<dbReference type="InterPro" id="IPR045865">
    <property type="entry name" value="ACT-like_dom_sf"/>
</dbReference>
<comment type="caution">
    <text evidence="10">The sequence shown here is derived from an EMBL/GenBank/DDBJ whole genome shotgun (WGS) entry which is preliminary data.</text>
</comment>
<dbReference type="SUPFAM" id="SSF47598">
    <property type="entry name" value="Ribbon-helix-helix"/>
    <property type="match status" value="1"/>
</dbReference>
<evidence type="ECO:0000256" key="3">
    <source>
        <dbReference type="ARBA" id="ARBA00022723"/>
    </source>
</evidence>
<sequence length="139" mass="15878">MSELARFGVSIPDDLLEKFDVLIRGKGYNNRSEAIRDLIRDRLVEEEWTETDQDVVGTVTVVYNHEQSDLAQKLTEIQHQKHDLIISSVHVHLDYHNCLEVLIMRGSPEQVKRAGEQLISTRGVKHGKITMTTTGKDLE</sequence>
<evidence type="ECO:0000256" key="6">
    <source>
        <dbReference type="ARBA" id="ARBA00023163"/>
    </source>
</evidence>
<name>A0A7C4ER10_9BACT</name>
<dbReference type="SUPFAM" id="SSF55021">
    <property type="entry name" value="ACT-like"/>
    <property type="match status" value="1"/>
</dbReference>
<dbReference type="PANTHER" id="PTHR34719">
    <property type="entry name" value="NICKEL-RESPONSIVE REGULATOR"/>
    <property type="match status" value="1"/>
</dbReference>
<evidence type="ECO:0000256" key="7">
    <source>
        <dbReference type="HAMAP-Rule" id="MF_00476"/>
    </source>
</evidence>
<dbReference type="GO" id="GO:0016151">
    <property type="term" value="F:nickel cation binding"/>
    <property type="evidence" value="ECO:0007669"/>
    <property type="project" value="UniProtKB-UniRule"/>
</dbReference>
<dbReference type="GO" id="GO:0003677">
    <property type="term" value="F:DNA binding"/>
    <property type="evidence" value="ECO:0007669"/>
    <property type="project" value="UniProtKB-KW"/>
</dbReference>
<keyword evidence="4 7" id="KW-0805">Transcription regulation</keyword>
<dbReference type="EMBL" id="DTGT01000016">
    <property type="protein sequence ID" value="HGH59765.1"/>
    <property type="molecule type" value="Genomic_DNA"/>
</dbReference>
<feature type="domain" description="Ribbon-helix-helix protein CopG" evidence="8">
    <location>
        <begin position="6"/>
        <end position="46"/>
    </location>
</feature>
<feature type="binding site" evidence="7">
    <location>
        <position position="79"/>
    </location>
    <ligand>
        <name>Ni(2+)</name>
        <dbReference type="ChEBI" id="CHEBI:49786"/>
    </ligand>
</feature>
<dbReference type="PANTHER" id="PTHR34719:SF2">
    <property type="entry name" value="NICKEL-RESPONSIVE REGULATOR"/>
    <property type="match status" value="1"/>
</dbReference>
<dbReference type="InterPro" id="IPR022988">
    <property type="entry name" value="Ni_resp_reg_NikR"/>
</dbReference>
<dbReference type="InterPro" id="IPR027271">
    <property type="entry name" value="Acetolactate_synth/TF_NikR_C"/>
</dbReference>
<gene>
    <name evidence="10" type="primary">nikR</name>
    <name evidence="10" type="ORF">ENV54_00550</name>
</gene>
<dbReference type="CDD" id="cd22231">
    <property type="entry name" value="RHH_NikR_HicB-like"/>
    <property type="match status" value="1"/>
</dbReference>
<dbReference type="InterPro" id="IPR002145">
    <property type="entry name" value="CopG"/>
</dbReference>
<evidence type="ECO:0000256" key="5">
    <source>
        <dbReference type="ARBA" id="ARBA00023125"/>
    </source>
</evidence>
<feature type="binding site" evidence="7">
    <location>
        <position position="98"/>
    </location>
    <ligand>
        <name>Ni(2+)</name>
        <dbReference type="ChEBI" id="CHEBI:49786"/>
    </ligand>
</feature>
<dbReference type="Gene3D" id="1.10.1220.10">
    <property type="entry name" value="Met repressor-like"/>
    <property type="match status" value="1"/>
</dbReference>
<dbReference type="NCBIfam" id="NF003381">
    <property type="entry name" value="PRK04460.1"/>
    <property type="match status" value="1"/>
</dbReference>
<reference evidence="10" key="1">
    <citation type="journal article" date="2020" name="mSystems">
        <title>Genome- and Community-Level Interaction Insights into Carbon Utilization and Element Cycling Functions of Hydrothermarchaeota in Hydrothermal Sediment.</title>
        <authorList>
            <person name="Zhou Z."/>
            <person name="Liu Y."/>
            <person name="Xu W."/>
            <person name="Pan J."/>
            <person name="Luo Z.H."/>
            <person name="Li M."/>
        </authorList>
    </citation>
    <scope>NUCLEOTIDE SEQUENCE [LARGE SCALE GENOMIC DNA]</scope>
    <source>
        <strain evidence="10">SpSt-769</strain>
    </source>
</reference>
<accession>A0A7C4ER10</accession>
<dbReference type="Gene3D" id="3.30.70.1150">
    <property type="entry name" value="ACT-like. Chain A, domain 2"/>
    <property type="match status" value="1"/>
</dbReference>
<comment type="similarity">
    <text evidence="1 7">Belongs to the transcriptional regulatory CopG/NikR family.</text>
</comment>
<evidence type="ECO:0000256" key="4">
    <source>
        <dbReference type="ARBA" id="ARBA00023015"/>
    </source>
</evidence>
<dbReference type="HAMAP" id="MF_00476">
    <property type="entry name" value="NikR"/>
    <property type="match status" value="1"/>
</dbReference>
<feature type="domain" description="Transcription factor NikR nickel binding C-terminal" evidence="9">
    <location>
        <begin position="56"/>
        <end position="132"/>
    </location>
</feature>
<organism evidence="10">
    <name type="scientific">Desulfomonile tiedjei</name>
    <dbReference type="NCBI Taxonomy" id="2358"/>
    <lineage>
        <taxon>Bacteria</taxon>
        <taxon>Pseudomonadati</taxon>
        <taxon>Thermodesulfobacteriota</taxon>
        <taxon>Desulfomonilia</taxon>
        <taxon>Desulfomonilales</taxon>
        <taxon>Desulfomonilaceae</taxon>
        <taxon>Desulfomonile</taxon>
    </lineage>
</organism>
<keyword evidence="6 7" id="KW-0804">Transcription</keyword>
<dbReference type="GO" id="GO:0003700">
    <property type="term" value="F:DNA-binding transcription factor activity"/>
    <property type="evidence" value="ECO:0007669"/>
    <property type="project" value="UniProtKB-UniRule"/>
</dbReference>